<reference evidence="4 5" key="1">
    <citation type="submission" date="2019-02" db="EMBL/GenBank/DDBJ databases">
        <title>Apibacter muscae sp. nov.: a novel member of the house fly microbiota.</title>
        <authorList>
            <person name="Park R."/>
        </authorList>
    </citation>
    <scope>NUCLEOTIDE SEQUENCE [LARGE SCALE GENOMIC DNA]</scope>
    <source>
        <strain evidence="4 5">AL1</strain>
    </source>
</reference>
<dbReference type="PROSITE" id="PS51123">
    <property type="entry name" value="OMPA_2"/>
    <property type="match status" value="1"/>
</dbReference>
<dbReference type="RefSeq" id="WP_146292363.1">
    <property type="nucleotide sequence ID" value="NZ_SELH01000017.1"/>
</dbReference>
<dbReference type="CDD" id="cd07185">
    <property type="entry name" value="OmpA_C-like"/>
    <property type="match status" value="1"/>
</dbReference>
<keyword evidence="1" id="KW-0472">Membrane</keyword>
<evidence type="ECO:0000256" key="2">
    <source>
        <dbReference type="SAM" id="Coils"/>
    </source>
</evidence>
<dbReference type="InterPro" id="IPR036737">
    <property type="entry name" value="OmpA-like_sf"/>
</dbReference>
<dbReference type="PANTHER" id="PTHR30329">
    <property type="entry name" value="STATOR ELEMENT OF FLAGELLAR MOTOR COMPLEX"/>
    <property type="match status" value="1"/>
</dbReference>
<keyword evidence="5" id="KW-1185">Reference proteome</keyword>
<evidence type="ECO:0000256" key="1">
    <source>
        <dbReference type="PROSITE-ProRule" id="PRU00473"/>
    </source>
</evidence>
<dbReference type="EMBL" id="SELH01000017">
    <property type="protein sequence ID" value="TWP28738.1"/>
    <property type="molecule type" value="Genomic_DNA"/>
</dbReference>
<comment type="caution">
    <text evidence="4">The sequence shown here is derived from an EMBL/GenBank/DDBJ whole genome shotgun (WGS) entry which is preliminary data.</text>
</comment>
<gene>
    <name evidence="4" type="ORF">ETU09_05330</name>
</gene>
<evidence type="ECO:0000313" key="5">
    <source>
        <dbReference type="Proteomes" id="UP000319499"/>
    </source>
</evidence>
<dbReference type="Pfam" id="PF00691">
    <property type="entry name" value="OmpA"/>
    <property type="match status" value="1"/>
</dbReference>
<name>A0A563DEL2_9FLAO</name>
<dbReference type="SUPFAM" id="SSF103088">
    <property type="entry name" value="OmpA-like"/>
    <property type="match status" value="1"/>
</dbReference>
<sequence length="303" mass="33852">MKKIGISIFILVALTACVPQAKYKDLEKKYYAALQGESKNKQEIEAREADLKALTDQFSSLQAQQEALAQKKVQLDNEYADLQIEYTNKLKDLEDLKNKNSQISETALKEKQKIEGELAQAQGQLNQKIQRINELEGLINQQKESVSLLKKNLQTALKSYEGKGISVEEKDGYIYISMDNKLLFPSASWTVEAQGLKALHELSKVLAKDKNLNIIIQGHTDSDKYVGNGNIKDNWDLSVMRATAITKILQSEGISPEKMTASGRSQYAPIASNSNPTSKALNRRVDIIIAPNLSEINKLLNQL</sequence>
<organism evidence="4 5">
    <name type="scientific">Apibacter muscae</name>
    <dbReference type="NCBI Taxonomy" id="2509004"/>
    <lineage>
        <taxon>Bacteria</taxon>
        <taxon>Pseudomonadati</taxon>
        <taxon>Bacteroidota</taxon>
        <taxon>Flavobacteriia</taxon>
        <taxon>Flavobacteriales</taxon>
        <taxon>Weeksellaceae</taxon>
        <taxon>Apibacter</taxon>
    </lineage>
</organism>
<dbReference type="Proteomes" id="UP000319499">
    <property type="component" value="Unassembled WGS sequence"/>
</dbReference>
<dbReference type="AlphaFoldDB" id="A0A563DEL2"/>
<dbReference type="InterPro" id="IPR050330">
    <property type="entry name" value="Bact_OuterMem_StrucFunc"/>
</dbReference>
<dbReference type="GO" id="GO:0016020">
    <property type="term" value="C:membrane"/>
    <property type="evidence" value="ECO:0007669"/>
    <property type="project" value="UniProtKB-UniRule"/>
</dbReference>
<dbReference type="OrthoDB" id="9815217at2"/>
<dbReference type="PANTHER" id="PTHR30329:SF21">
    <property type="entry name" value="LIPOPROTEIN YIAD-RELATED"/>
    <property type="match status" value="1"/>
</dbReference>
<evidence type="ECO:0000259" key="3">
    <source>
        <dbReference type="PROSITE" id="PS51123"/>
    </source>
</evidence>
<feature type="coiled-coil region" evidence="2">
    <location>
        <begin position="44"/>
        <end position="152"/>
    </location>
</feature>
<keyword evidence="2" id="KW-0175">Coiled coil</keyword>
<proteinExistence type="predicted"/>
<dbReference type="PROSITE" id="PS51257">
    <property type="entry name" value="PROKAR_LIPOPROTEIN"/>
    <property type="match status" value="1"/>
</dbReference>
<dbReference type="InterPro" id="IPR006665">
    <property type="entry name" value="OmpA-like"/>
</dbReference>
<feature type="domain" description="OmpA-like" evidence="3">
    <location>
        <begin position="171"/>
        <end position="293"/>
    </location>
</feature>
<dbReference type="Gene3D" id="3.30.1330.60">
    <property type="entry name" value="OmpA-like domain"/>
    <property type="match status" value="1"/>
</dbReference>
<evidence type="ECO:0000313" key="4">
    <source>
        <dbReference type="EMBL" id="TWP28738.1"/>
    </source>
</evidence>
<accession>A0A563DEL2</accession>
<protein>
    <recommendedName>
        <fullName evidence="3">OmpA-like domain-containing protein</fullName>
    </recommendedName>
</protein>